<accession>A0AA35L6W1</accession>
<proteinExistence type="predicted"/>
<evidence type="ECO:0000256" key="1">
    <source>
        <dbReference type="SAM" id="MobiDB-lite"/>
    </source>
</evidence>
<protein>
    <submittedName>
        <fullName evidence="2">Uncharacterized protein</fullName>
    </submittedName>
</protein>
<sequence length="169" mass="19033">MAALRPLGFVELVPSCFGSWPRSLRRTARKTPNLSIDSKHKSPPHLRGKKNVTGSMYWGKNEGFGCGIGEGPTHKIIIDFCVFESTNINKIGVKVEARKHTPQCSFLSSKDMYCTPLRYVYKAVISDKKKDTCELKSSQNFCIWLGGSGKCVRKKPNYFAYLFKQVAVF</sequence>
<gene>
    <name evidence="2" type="ORF">PODLI_1B022458</name>
</gene>
<dbReference type="Proteomes" id="UP001178461">
    <property type="component" value="Chromosome 13"/>
</dbReference>
<feature type="compositionally biased region" description="Basic residues" evidence="1">
    <location>
        <begin position="41"/>
        <end position="50"/>
    </location>
</feature>
<dbReference type="AlphaFoldDB" id="A0AA35L6W1"/>
<keyword evidence="3" id="KW-1185">Reference proteome</keyword>
<feature type="region of interest" description="Disordered" evidence="1">
    <location>
        <begin position="31"/>
        <end position="52"/>
    </location>
</feature>
<name>A0AA35L6W1_9SAUR</name>
<evidence type="ECO:0000313" key="2">
    <source>
        <dbReference type="EMBL" id="CAI5790303.1"/>
    </source>
</evidence>
<evidence type="ECO:0000313" key="3">
    <source>
        <dbReference type="Proteomes" id="UP001178461"/>
    </source>
</evidence>
<dbReference type="EMBL" id="OX395138">
    <property type="protein sequence ID" value="CAI5790303.1"/>
    <property type="molecule type" value="Genomic_DNA"/>
</dbReference>
<organism evidence="2 3">
    <name type="scientific">Podarcis lilfordi</name>
    <name type="common">Lilford's wall lizard</name>
    <dbReference type="NCBI Taxonomy" id="74358"/>
    <lineage>
        <taxon>Eukaryota</taxon>
        <taxon>Metazoa</taxon>
        <taxon>Chordata</taxon>
        <taxon>Craniata</taxon>
        <taxon>Vertebrata</taxon>
        <taxon>Euteleostomi</taxon>
        <taxon>Lepidosauria</taxon>
        <taxon>Squamata</taxon>
        <taxon>Bifurcata</taxon>
        <taxon>Unidentata</taxon>
        <taxon>Episquamata</taxon>
        <taxon>Laterata</taxon>
        <taxon>Lacertibaenia</taxon>
        <taxon>Lacertidae</taxon>
        <taxon>Podarcis</taxon>
    </lineage>
</organism>
<reference evidence="2" key="1">
    <citation type="submission" date="2022-12" db="EMBL/GenBank/DDBJ databases">
        <authorList>
            <person name="Alioto T."/>
            <person name="Alioto T."/>
            <person name="Gomez Garrido J."/>
        </authorList>
    </citation>
    <scope>NUCLEOTIDE SEQUENCE</scope>
</reference>